<dbReference type="KEGG" id="alt:ambt_14205"/>
<dbReference type="PANTHER" id="PTHR30298:SF0">
    <property type="entry name" value="PROTEIN YBFL-RELATED"/>
    <property type="match status" value="1"/>
</dbReference>
<dbReference type="OrthoDB" id="6648013at2"/>
<evidence type="ECO:0000259" key="1">
    <source>
        <dbReference type="Pfam" id="PF01609"/>
    </source>
</evidence>
<dbReference type="RefSeq" id="WP_013782999.1">
    <property type="nucleotide sequence ID" value="NC_015554.1"/>
</dbReference>
<dbReference type="InterPro" id="IPR047647">
    <property type="entry name" value="ISAs1_transpos"/>
</dbReference>
<dbReference type="KEGG" id="alt:ambt_21285"/>
<dbReference type="Proteomes" id="UP000000683">
    <property type="component" value="Chromosome"/>
</dbReference>
<dbReference type="EMBL" id="CP002339">
    <property type="protein sequence ID" value="AEF04355.1"/>
    <property type="molecule type" value="Genomic_DNA"/>
</dbReference>
<evidence type="ECO:0000313" key="4">
    <source>
        <dbReference type="EMBL" id="AEF03774.1"/>
    </source>
</evidence>
<dbReference type="NCBIfam" id="NF033564">
    <property type="entry name" value="transpos_ISAs1"/>
    <property type="match status" value="1"/>
</dbReference>
<dbReference type="PANTHER" id="PTHR30298">
    <property type="entry name" value="H REPEAT-ASSOCIATED PREDICTED TRANSPOSASE"/>
    <property type="match status" value="1"/>
</dbReference>
<dbReference type="Pfam" id="PF01609">
    <property type="entry name" value="DDE_Tnp_1"/>
    <property type="match status" value="1"/>
</dbReference>
<dbReference type="eggNOG" id="COG5433">
    <property type="taxonomic scope" value="Bacteria"/>
</dbReference>
<accession>F5ZD12</accession>
<dbReference type="KEGG" id="alt:ambt_11265"/>
<dbReference type="EMBL" id="CP002339">
    <property type="protein sequence ID" value="AEF04087.1"/>
    <property type="molecule type" value="Genomic_DNA"/>
</dbReference>
<dbReference type="GO" id="GO:0004803">
    <property type="term" value="F:transposase activity"/>
    <property type="evidence" value="ECO:0007669"/>
    <property type="project" value="InterPro"/>
</dbReference>
<organism evidence="4 9">
    <name type="scientific">Alteromonas naphthalenivorans</name>
    <dbReference type="NCBI Taxonomy" id="715451"/>
    <lineage>
        <taxon>Bacteria</taxon>
        <taxon>Pseudomonadati</taxon>
        <taxon>Pseudomonadota</taxon>
        <taxon>Gammaproteobacteria</taxon>
        <taxon>Alteromonadales</taxon>
        <taxon>Alteromonadaceae</taxon>
        <taxon>Alteromonas/Salinimonas group</taxon>
        <taxon>Alteromonas</taxon>
    </lineage>
</organism>
<evidence type="ECO:0000313" key="3">
    <source>
        <dbReference type="EMBL" id="AEF02057.1"/>
    </source>
</evidence>
<evidence type="ECO:0000313" key="8">
    <source>
        <dbReference type="EMBL" id="AEF05748.1"/>
    </source>
</evidence>
<dbReference type="InterPro" id="IPR002559">
    <property type="entry name" value="Transposase_11"/>
</dbReference>
<evidence type="ECO:0000313" key="5">
    <source>
        <dbReference type="EMBL" id="AEF04087.1"/>
    </source>
</evidence>
<sequence>MYIEAFTTHFGELSDTRQSAKVTYPLEDILFITLCGVVAGAEGWSDIRDYADGHIGWFQQHGYLRDGVPVDDTIARTISRIDPEQFRVCFINWMQAVHESTEGQLIAIDGKTLRSSYQRGDRQSTIHMVNAFACTNKVVLGQVKTSEKSNEITAIPELIQLLDVQDTLVSIDAMGCQTSIAEQIVEQGGDYLFTLKSNQGKLCKAVEDAFTETREAPLGGLTFEQKRGRIEARTYHVLSADDVSKAFPQWPELKTLGMSMSFRQQQGKAPELTYRYHISSAPLSEKQLAEAVRSHWAVENSLHWVLDVSMGEDDCQIHQNHGAENWSMLRHLALNMLRAESSKGSIPAKQKRAWMKASYLEAVLTAGFSGMIN</sequence>
<dbReference type="KEGG" id="alt:ambt_12835"/>
<dbReference type="EMBL" id="CP002339">
    <property type="protein sequence ID" value="AEF02057.1"/>
    <property type="molecule type" value="Genomic_DNA"/>
</dbReference>
<dbReference type="EMBL" id="CP002339">
    <property type="protein sequence ID" value="AEF05744.1"/>
    <property type="molecule type" value="Genomic_DNA"/>
</dbReference>
<keyword evidence="9" id="KW-1185">Reference proteome</keyword>
<feature type="domain" description="H repeat-associated protein N-terminal" evidence="2">
    <location>
        <begin position="8"/>
        <end position="94"/>
    </location>
</feature>
<evidence type="ECO:0000313" key="9">
    <source>
        <dbReference type="Proteomes" id="UP000000683"/>
    </source>
</evidence>
<reference evidence="4 9" key="1">
    <citation type="journal article" date="2011" name="J. Bacteriol.">
        <title>Complete genome sequence of the polycyclic aromatic hydrocarbon-degrading bacterium Alteromonas sp. strain SN2.</title>
        <authorList>
            <person name="Jin H.M."/>
            <person name="Jeong H."/>
            <person name="Moon E.J."/>
            <person name="Math R.K."/>
            <person name="Lee K."/>
            <person name="Kim H.J."/>
            <person name="Jeon C.O."/>
            <person name="Oh T.K."/>
            <person name="Kim J.F."/>
        </authorList>
    </citation>
    <scope>NUCLEOTIDE SEQUENCE [LARGE SCALE GENOMIC DNA]</scope>
    <source>
        <strain evidence="9">JCM 17741 / KACC 18427 / KCTC 11700BP / SN2</strain>
        <strain evidence="4">SN2</strain>
    </source>
</reference>
<name>F5ZD12_ALTNA</name>
<dbReference type="EMBL" id="CP002339">
    <property type="protein sequence ID" value="AEF03774.1"/>
    <property type="molecule type" value="Genomic_DNA"/>
</dbReference>
<dbReference type="GO" id="GO:0006313">
    <property type="term" value="P:DNA transposition"/>
    <property type="evidence" value="ECO:0007669"/>
    <property type="project" value="InterPro"/>
</dbReference>
<dbReference type="HOGENOM" id="CLU_046404_0_1_6"/>
<dbReference type="KEGG" id="alt:ambt_21265"/>
<gene>
    <name evidence="3" type="ordered locus">ambt_02515</name>
    <name evidence="4" type="ordered locus">ambt_11265</name>
    <name evidence="5" type="ordered locus">ambt_12835</name>
    <name evidence="6" type="ordered locus">ambt_14205</name>
    <name evidence="7" type="ordered locus">ambt_21265</name>
    <name evidence="8" type="ordered locus">ambt_21285</name>
</gene>
<dbReference type="GO" id="GO:0003677">
    <property type="term" value="F:DNA binding"/>
    <property type="evidence" value="ECO:0007669"/>
    <property type="project" value="InterPro"/>
</dbReference>
<dbReference type="InterPro" id="IPR032806">
    <property type="entry name" value="YbfD_N"/>
</dbReference>
<feature type="domain" description="Transposase IS4-like" evidence="1">
    <location>
        <begin position="103"/>
        <end position="336"/>
    </location>
</feature>
<dbReference type="Pfam" id="PF13808">
    <property type="entry name" value="DDE_Tnp_1_assoc"/>
    <property type="match status" value="1"/>
</dbReference>
<dbReference type="KEGG" id="alt:ambt_02515"/>
<evidence type="ECO:0000259" key="2">
    <source>
        <dbReference type="Pfam" id="PF13808"/>
    </source>
</evidence>
<dbReference type="EMBL" id="CP002339">
    <property type="protein sequence ID" value="AEF05748.1"/>
    <property type="molecule type" value="Genomic_DNA"/>
</dbReference>
<protein>
    <submittedName>
        <fullName evidence="4">Transposase, putative</fullName>
    </submittedName>
</protein>
<dbReference type="AlphaFoldDB" id="F5ZD12"/>
<evidence type="ECO:0000313" key="6">
    <source>
        <dbReference type="EMBL" id="AEF04355.1"/>
    </source>
</evidence>
<proteinExistence type="predicted"/>
<evidence type="ECO:0000313" key="7">
    <source>
        <dbReference type="EMBL" id="AEF05744.1"/>
    </source>
</evidence>
<dbReference type="InterPro" id="IPR051698">
    <property type="entry name" value="Transposase_11-like"/>
</dbReference>